<dbReference type="Gene3D" id="3.40.1000.10">
    <property type="entry name" value="Mog1/PsbP, alpha/beta/alpha sandwich"/>
    <property type="match status" value="1"/>
</dbReference>
<protein>
    <recommendedName>
        <fullName evidence="6">Lipoprotein LpqN</fullName>
    </recommendedName>
</protein>
<organism evidence="4 5">
    <name type="scientific">Mycolicibacterium parafortuitum</name>
    <name type="common">Mycobacterium parafortuitum</name>
    <dbReference type="NCBI Taxonomy" id="39692"/>
    <lineage>
        <taxon>Bacteria</taxon>
        <taxon>Bacillati</taxon>
        <taxon>Actinomycetota</taxon>
        <taxon>Actinomycetes</taxon>
        <taxon>Mycobacteriales</taxon>
        <taxon>Mycobacteriaceae</taxon>
        <taxon>Mycolicibacterium</taxon>
    </lineage>
</organism>
<evidence type="ECO:0000313" key="4">
    <source>
        <dbReference type="EMBL" id="BBY73302.1"/>
    </source>
</evidence>
<evidence type="ECO:0000256" key="1">
    <source>
        <dbReference type="ARBA" id="ARBA00022729"/>
    </source>
</evidence>
<proteinExistence type="predicted"/>
<feature type="compositionally biased region" description="Low complexity" evidence="2">
    <location>
        <begin position="33"/>
        <end position="53"/>
    </location>
</feature>
<name>A0A7I7TVX2_MYCPF</name>
<accession>A0A7I7TVX2</accession>
<dbReference type="Proteomes" id="UP000466554">
    <property type="component" value="Chromosome"/>
</dbReference>
<dbReference type="InterPro" id="IPR019674">
    <property type="entry name" value="Lipoprotein_LpqN/LpqT-like"/>
</dbReference>
<evidence type="ECO:0000256" key="2">
    <source>
        <dbReference type="SAM" id="MobiDB-lite"/>
    </source>
</evidence>
<evidence type="ECO:0000256" key="3">
    <source>
        <dbReference type="SAM" id="SignalP"/>
    </source>
</evidence>
<gene>
    <name evidence="4" type="ORF">MPRF_02010</name>
</gene>
<keyword evidence="1 3" id="KW-0732">Signal</keyword>
<evidence type="ECO:0008006" key="6">
    <source>
        <dbReference type="Google" id="ProtNLM"/>
    </source>
</evidence>
<dbReference type="RefSeq" id="WP_163765172.1">
    <property type="nucleotide sequence ID" value="NZ_AP022598.1"/>
</dbReference>
<dbReference type="EMBL" id="AP022598">
    <property type="protein sequence ID" value="BBY73302.1"/>
    <property type="molecule type" value="Genomic_DNA"/>
</dbReference>
<sequence length="236" mass="23950">MRSSTTLSVLAAAALAVALTVAGCGSSGEKAAETTSAATETTETTGTPETTATPETAAMDDQTVGEYLTANGVSQTIVKANEPGVPMVDLPMPDGWESIPENDLPQDAYGAIVLSAVKDSPNPPVIIARMARLEGGTFEVAKILELSPNAVTRLQGWDGPTTGTPSDLDGSAAVDIAGNATIDDAPGFVARKSVVIEGPQNTYILALDAQGPADQAPVMLEAMGVIDDGTTINPAP</sequence>
<dbReference type="AlphaFoldDB" id="A0A7I7TVX2"/>
<reference evidence="4 5" key="1">
    <citation type="journal article" date="2019" name="Emerg. Microbes Infect.">
        <title>Comprehensive subspecies identification of 175 nontuberculous mycobacteria species based on 7547 genomic profiles.</title>
        <authorList>
            <person name="Matsumoto Y."/>
            <person name="Kinjo T."/>
            <person name="Motooka D."/>
            <person name="Nabeya D."/>
            <person name="Jung N."/>
            <person name="Uechi K."/>
            <person name="Horii T."/>
            <person name="Iida T."/>
            <person name="Fujita J."/>
            <person name="Nakamura S."/>
        </authorList>
    </citation>
    <scope>NUCLEOTIDE SEQUENCE [LARGE SCALE GENOMIC DNA]</scope>
    <source>
        <strain evidence="4 5">JCM 6367</strain>
    </source>
</reference>
<feature type="chain" id="PRO_5039576330" description="Lipoprotein LpqN" evidence="3">
    <location>
        <begin position="23"/>
        <end position="236"/>
    </location>
</feature>
<dbReference type="PROSITE" id="PS51257">
    <property type="entry name" value="PROKAR_LIPOPROTEIN"/>
    <property type="match status" value="1"/>
</dbReference>
<feature type="signal peptide" evidence="3">
    <location>
        <begin position="1"/>
        <end position="22"/>
    </location>
</feature>
<dbReference type="Pfam" id="PF10738">
    <property type="entry name" value="Lpp-LpqN"/>
    <property type="match status" value="1"/>
</dbReference>
<feature type="region of interest" description="Disordered" evidence="2">
    <location>
        <begin position="27"/>
        <end position="53"/>
    </location>
</feature>
<evidence type="ECO:0000313" key="5">
    <source>
        <dbReference type="Proteomes" id="UP000466554"/>
    </source>
</evidence>